<dbReference type="PRINTS" id="PR01217">
    <property type="entry name" value="PRICHEXTENSN"/>
</dbReference>
<protein>
    <submittedName>
        <fullName evidence="1">Uncharacterized protein</fullName>
    </submittedName>
</protein>
<sequence length="229" mass="27344">MSQVEDVLKRSSEMMVILRDQEHRKFNSITEALALDQNQHHLLMFPVYFPLQGPVDTWAWEKTICKMYYEYLFPEFLEEEDPSFFEANEDLIMSTKGGYYPKPCPPYKCVIPSKPRYCPPKYPPPCPYLSPPFNPQRPACYPLYPLPQWPKPCYPSYPWKSYPPQWPKPCYPSYPWKPYPPQWLCPKPFPCIPQKGYYPPCQLPCPPYWGRPWYPKCPPQYPCDFLEIY</sequence>
<evidence type="ECO:0000313" key="1">
    <source>
        <dbReference type="EMBL" id="KAK9390984.1"/>
    </source>
</evidence>
<dbReference type="EMBL" id="JAOTOJ010000019">
    <property type="protein sequence ID" value="KAK9390984.1"/>
    <property type="molecule type" value="Genomic_DNA"/>
</dbReference>
<proteinExistence type="predicted"/>
<reference evidence="1 2" key="1">
    <citation type="journal article" date="2024" name="Proc. Natl. Acad. Sci. U.S.A.">
        <title>The genetic regulatory architecture and epigenomic basis for age-related changes in rattlesnake venom.</title>
        <authorList>
            <person name="Hogan M.P."/>
            <person name="Holding M.L."/>
            <person name="Nystrom G.S."/>
            <person name="Colston T.J."/>
            <person name="Bartlett D.A."/>
            <person name="Mason A.J."/>
            <person name="Ellsworth S.A."/>
            <person name="Rautsaw R.M."/>
            <person name="Lawrence K.C."/>
            <person name="Strickland J.L."/>
            <person name="He B."/>
            <person name="Fraser P."/>
            <person name="Margres M.J."/>
            <person name="Gilbert D.M."/>
            <person name="Gibbs H.L."/>
            <person name="Parkinson C.L."/>
            <person name="Rokyta D.R."/>
        </authorList>
    </citation>
    <scope>NUCLEOTIDE SEQUENCE [LARGE SCALE GENOMIC DNA]</scope>
    <source>
        <strain evidence="1">DRR0105</strain>
    </source>
</reference>
<dbReference type="Proteomes" id="UP001474421">
    <property type="component" value="Unassembled WGS sequence"/>
</dbReference>
<organism evidence="1 2">
    <name type="scientific">Crotalus adamanteus</name>
    <name type="common">Eastern diamondback rattlesnake</name>
    <dbReference type="NCBI Taxonomy" id="8729"/>
    <lineage>
        <taxon>Eukaryota</taxon>
        <taxon>Metazoa</taxon>
        <taxon>Chordata</taxon>
        <taxon>Craniata</taxon>
        <taxon>Vertebrata</taxon>
        <taxon>Euteleostomi</taxon>
        <taxon>Lepidosauria</taxon>
        <taxon>Squamata</taxon>
        <taxon>Bifurcata</taxon>
        <taxon>Unidentata</taxon>
        <taxon>Episquamata</taxon>
        <taxon>Toxicofera</taxon>
        <taxon>Serpentes</taxon>
        <taxon>Colubroidea</taxon>
        <taxon>Viperidae</taxon>
        <taxon>Crotalinae</taxon>
        <taxon>Crotalus</taxon>
    </lineage>
</organism>
<dbReference type="AlphaFoldDB" id="A0AAW1ANB3"/>
<gene>
    <name evidence="1" type="ORF">NXF25_018314</name>
</gene>
<comment type="caution">
    <text evidence="1">The sequence shown here is derived from an EMBL/GenBank/DDBJ whole genome shotgun (WGS) entry which is preliminary data.</text>
</comment>
<accession>A0AAW1ANB3</accession>
<evidence type="ECO:0000313" key="2">
    <source>
        <dbReference type="Proteomes" id="UP001474421"/>
    </source>
</evidence>
<keyword evidence="2" id="KW-1185">Reference proteome</keyword>
<name>A0AAW1ANB3_CROAD</name>